<feature type="non-terminal residue" evidence="1">
    <location>
        <position position="61"/>
    </location>
</feature>
<protein>
    <submittedName>
        <fullName evidence="1">Uncharacterized protein</fullName>
    </submittedName>
</protein>
<dbReference type="EMBL" id="FMCV01000004">
    <property type="protein sequence ID" value="SCE87575.1"/>
    <property type="molecule type" value="Genomic_DNA"/>
</dbReference>
<dbReference type="AlphaFoldDB" id="A0A1C4VUR9"/>
<proteinExistence type="predicted"/>
<gene>
    <name evidence="1" type="ORF">GA0070215_1041</name>
</gene>
<evidence type="ECO:0000313" key="1">
    <source>
        <dbReference type="EMBL" id="SCE87575.1"/>
    </source>
</evidence>
<evidence type="ECO:0000313" key="2">
    <source>
        <dbReference type="Proteomes" id="UP000198551"/>
    </source>
</evidence>
<sequence length="61" mass="6385">MTNRTQRAVNVVIDAAEGWAGTAEGWAGRRWGGVSGFGVVGDTRAAESVPVAGRYTWCTTA</sequence>
<reference evidence="2" key="1">
    <citation type="submission" date="2016-06" db="EMBL/GenBank/DDBJ databases">
        <authorList>
            <person name="Varghese N."/>
        </authorList>
    </citation>
    <scope>NUCLEOTIDE SEQUENCE [LARGE SCALE GENOMIC DNA]</scope>
    <source>
        <strain evidence="2">DSM 45555</strain>
    </source>
</reference>
<organism evidence="1 2">
    <name type="scientific">Micromonospora marina</name>
    <dbReference type="NCBI Taxonomy" id="307120"/>
    <lineage>
        <taxon>Bacteria</taxon>
        <taxon>Bacillati</taxon>
        <taxon>Actinomycetota</taxon>
        <taxon>Actinomycetes</taxon>
        <taxon>Micromonosporales</taxon>
        <taxon>Micromonosporaceae</taxon>
        <taxon>Micromonospora</taxon>
    </lineage>
</organism>
<accession>A0A1C4VUR9</accession>
<name>A0A1C4VUR9_9ACTN</name>
<dbReference type="Proteomes" id="UP000198551">
    <property type="component" value="Unassembled WGS sequence"/>
</dbReference>
<keyword evidence="2" id="KW-1185">Reference proteome</keyword>